<proteinExistence type="predicted"/>
<name>A0ACA9NVF3_9GLOM</name>
<dbReference type="EMBL" id="CAJVPU010019060">
    <property type="protein sequence ID" value="CAG8669529.1"/>
    <property type="molecule type" value="Genomic_DNA"/>
</dbReference>
<evidence type="ECO:0000313" key="1">
    <source>
        <dbReference type="EMBL" id="CAG8669529.1"/>
    </source>
</evidence>
<evidence type="ECO:0000313" key="2">
    <source>
        <dbReference type="Proteomes" id="UP000789702"/>
    </source>
</evidence>
<comment type="caution">
    <text evidence="1">The sequence shown here is derived from an EMBL/GenBank/DDBJ whole genome shotgun (WGS) entry which is preliminary data.</text>
</comment>
<keyword evidence="2" id="KW-1185">Reference proteome</keyword>
<dbReference type="Proteomes" id="UP000789702">
    <property type="component" value="Unassembled WGS sequence"/>
</dbReference>
<reference evidence="1" key="1">
    <citation type="submission" date="2021-06" db="EMBL/GenBank/DDBJ databases">
        <authorList>
            <person name="Kallberg Y."/>
            <person name="Tangrot J."/>
            <person name="Rosling A."/>
        </authorList>
    </citation>
    <scope>NUCLEOTIDE SEQUENCE</scope>
    <source>
        <strain evidence="1">IL203A</strain>
    </source>
</reference>
<organism evidence="1 2">
    <name type="scientific">Dentiscutata heterogama</name>
    <dbReference type="NCBI Taxonomy" id="1316150"/>
    <lineage>
        <taxon>Eukaryota</taxon>
        <taxon>Fungi</taxon>
        <taxon>Fungi incertae sedis</taxon>
        <taxon>Mucoromycota</taxon>
        <taxon>Glomeromycotina</taxon>
        <taxon>Glomeromycetes</taxon>
        <taxon>Diversisporales</taxon>
        <taxon>Gigasporaceae</taxon>
        <taxon>Dentiscutata</taxon>
    </lineage>
</organism>
<sequence length="51" mass="5519">KLSKAISLLSSPPSPTVQLLLPQILLSYLQTQLPLVLLPSQMQAPLILPSQ</sequence>
<accession>A0ACA9NVF3</accession>
<protein>
    <submittedName>
        <fullName evidence="1">10183_t:CDS:1</fullName>
    </submittedName>
</protein>
<feature type="non-terminal residue" evidence="1">
    <location>
        <position position="51"/>
    </location>
</feature>
<feature type="non-terminal residue" evidence="1">
    <location>
        <position position="1"/>
    </location>
</feature>
<gene>
    <name evidence="1" type="ORF">DHETER_LOCUS10119</name>
</gene>